<protein>
    <recommendedName>
        <fullName evidence="2">arginine decarboxylase</fullName>
        <ecNumber evidence="2">4.1.1.19</ecNumber>
    </recommendedName>
</protein>
<evidence type="ECO:0000256" key="1">
    <source>
        <dbReference type="ARBA" id="ARBA00001928"/>
    </source>
</evidence>
<reference evidence="7" key="1">
    <citation type="journal article" date="2020" name="Nature">
        <title>Giant virus diversity and host interactions through global metagenomics.</title>
        <authorList>
            <person name="Schulz F."/>
            <person name="Roux S."/>
            <person name="Paez-Espino D."/>
            <person name="Jungbluth S."/>
            <person name="Walsh D.A."/>
            <person name="Denef V.J."/>
            <person name="McMahon K.D."/>
            <person name="Konstantinidis K.T."/>
            <person name="Eloe-Fadrosh E.A."/>
            <person name="Kyrpides N.C."/>
            <person name="Woyke T."/>
        </authorList>
    </citation>
    <scope>NUCLEOTIDE SEQUENCE</scope>
    <source>
        <strain evidence="7">GVMAG-M-3300027708-39</strain>
    </source>
</reference>
<keyword evidence="3" id="KW-0210">Decarboxylase</keyword>
<evidence type="ECO:0000256" key="3">
    <source>
        <dbReference type="ARBA" id="ARBA00022793"/>
    </source>
</evidence>
<name>A0A6C0JFK3_9ZZZZ</name>
<keyword evidence="4" id="KW-0456">Lyase</keyword>
<sequence length="224" mass="24551">MILGNRIPHEYFITKGKGESNAGSAGLPFETGSYDAALNNAGIENCNVIEYTSVIPTEAKLISKEAGLKRLQWGEVLEVIKAQSNGRRGSKISAAVITTTITDPNGKYLGGFACEYSGSGSRTEAEQSLALSIAGMIKRRGYGNIIGQTKIYKDNKTDKNYIIHPGKIFEYDFLDVKEEHGSVFVALCFISYIYPNLTQSISHSSITSDSTLIKNHKKTRKNKK</sequence>
<comment type="catalytic activity">
    <reaction evidence="6">
        <text>L-arginine + H(+) = agmatine + CO2</text>
        <dbReference type="Rhea" id="RHEA:17641"/>
        <dbReference type="ChEBI" id="CHEBI:15378"/>
        <dbReference type="ChEBI" id="CHEBI:16526"/>
        <dbReference type="ChEBI" id="CHEBI:32682"/>
        <dbReference type="ChEBI" id="CHEBI:58145"/>
        <dbReference type="EC" id="4.1.1.19"/>
    </reaction>
</comment>
<dbReference type="Gene3D" id="3.50.20.10">
    <property type="entry name" value="Pyruvoyl-Dependent Histidine Decarboxylase, subunit B"/>
    <property type="match status" value="1"/>
</dbReference>
<dbReference type="EC" id="4.1.1.19" evidence="2"/>
<comment type="cofactor">
    <cofactor evidence="1">
        <name>pyruvate</name>
        <dbReference type="ChEBI" id="CHEBI:15361"/>
    </cofactor>
</comment>
<dbReference type="SFLD" id="SFLDG01170">
    <property type="entry name" value="Pyruvoyl-dependent_arginine_de"/>
    <property type="match status" value="1"/>
</dbReference>
<evidence type="ECO:0000256" key="2">
    <source>
        <dbReference type="ARBA" id="ARBA00012426"/>
    </source>
</evidence>
<dbReference type="InterPro" id="IPR002724">
    <property type="entry name" value="Pyruvoyl-dep_arg_deCO2ase"/>
</dbReference>
<evidence type="ECO:0000256" key="6">
    <source>
        <dbReference type="ARBA" id="ARBA00049309"/>
    </source>
</evidence>
<dbReference type="GO" id="GO:0008792">
    <property type="term" value="F:arginine decarboxylase activity"/>
    <property type="evidence" value="ECO:0007669"/>
    <property type="project" value="UniProtKB-EC"/>
</dbReference>
<dbReference type="GO" id="GO:0006527">
    <property type="term" value="P:L-arginine catabolic process"/>
    <property type="evidence" value="ECO:0007669"/>
    <property type="project" value="InterPro"/>
</dbReference>
<dbReference type="EMBL" id="MN740397">
    <property type="protein sequence ID" value="QHU04402.1"/>
    <property type="molecule type" value="Genomic_DNA"/>
</dbReference>
<dbReference type="Pfam" id="PF01862">
    <property type="entry name" value="PvlArgDC"/>
    <property type="match status" value="1"/>
</dbReference>
<proteinExistence type="predicted"/>
<keyword evidence="5" id="KW-0670">Pyruvate</keyword>
<evidence type="ECO:0000313" key="7">
    <source>
        <dbReference type="EMBL" id="QHU04402.1"/>
    </source>
</evidence>
<organism evidence="7">
    <name type="scientific">viral metagenome</name>
    <dbReference type="NCBI Taxonomy" id="1070528"/>
    <lineage>
        <taxon>unclassified sequences</taxon>
        <taxon>metagenomes</taxon>
        <taxon>organismal metagenomes</taxon>
    </lineage>
</organism>
<dbReference type="PANTHER" id="PTHR40438">
    <property type="entry name" value="PYRUVOYL-DEPENDENT ARGININE DECARBOXYLASE"/>
    <property type="match status" value="1"/>
</dbReference>
<dbReference type="InterPro" id="IPR016104">
    <property type="entry name" value="Pyr-dep_his/arg-deCO2ase"/>
</dbReference>
<accession>A0A6C0JFK3</accession>
<evidence type="ECO:0000256" key="4">
    <source>
        <dbReference type="ARBA" id="ARBA00023239"/>
    </source>
</evidence>
<dbReference type="InterPro" id="IPR016105">
    <property type="entry name" value="Pyr-dep_his/arg-deCO2ase_sand"/>
</dbReference>
<dbReference type="PANTHER" id="PTHR40438:SF1">
    <property type="entry name" value="PYRUVOYL-DEPENDENT ARGININE DECARBOXYLASE"/>
    <property type="match status" value="1"/>
</dbReference>
<evidence type="ECO:0000256" key="5">
    <source>
        <dbReference type="ARBA" id="ARBA00023317"/>
    </source>
</evidence>
<dbReference type="AlphaFoldDB" id="A0A6C0JFK3"/>
<dbReference type="SUPFAM" id="SSF56271">
    <property type="entry name" value="Pyruvoyl-dependent histidine and arginine decarboxylases"/>
    <property type="match status" value="1"/>
</dbReference>